<proteinExistence type="predicted"/>
<name>A0A840UDB4_9GAMM</name>
<dbReference type="AlphaFoldDB" id="A0A840UDB4"/>
<evidence type="ECO:0000313" key="2">
    <source>
        <dbReference type="Proteomes" id="UP000591735"/>
    </source>
</evidence>
<dbReference type="RefSeq" id="WP_183700246.1">
    <property type="nucleotide sequence ID" value="NZ_JACHFE010000002.1"/>
</dbReference>
<dbReference type="EMBL" id="JACHFE010000002">
    <property type="protein sequence ID" value="MBB5320445.1"/>
    <property type="molecule type" value="Genomic_DNA"/>
</dbReference>
<comment type="caution">
    <text evidence="1">The sequence shown here is derived from an EMBL/GenBank/DDBJ whole genome shotgun (WGS) entry which is preliminary data.</text>
</comment>
<organism evidence="1 2">
    <name type="scientific">Marinobacter oulmenensis</name>
    <dbReference type="NCBI Taxonomy" id="643747"/>
    <lineage>
        <taxon>Bacteria</taxon>
        <taxon>Pseudomonadati</taxon>
        <taxon>Pseudomonadota</taxon>
        <taxon>Gammaproteobacteria</taxon>
        <taxon>Pseudomonadales</taxon>
        <taxon>Marinobacteraceae</taxon>
        <taxon>Marinobacter</taxon>
    </lineage>
</organism>
<reference evidence="1 2" key="1">
    <citation type="submission" date="2020-08" db="EMBL/GenBank/DDBJ databases">
        <title>Genomic Encyclopedia of Type Strains, Phase IV (KMG-IV): sequencing the most valuable type-strain genomes for metagenomic binning, comparative biology and taxonomic classification.</title>
        <authorList>
            <person name="Goeker M."/>
        </authorList>
    </citation>
    <scope>NUCLEOTIDE SEQUENCE [LARGE SCALE GENOMIC DNA]</scope>
    <source>
        <strain evidence="1 2">DSM 22359</strain>
    </source>
</reference>
<gene>
    <name evidence="1" type="ORF">HNR38_000917</name>
</gene>
<sequence>MTEATQEKLTPEDMLENLRIMAEEIFLLAVTINARKLAVVNIKYAGHIDVLDADVFEAGANFTNKDQFPDRLASLWMPCYLMDGLKDTSFARDMYQEEIQKGRAFSEYLDQILETNRPLVAR</sequence>
<dbReference type="Proteomes" id="UP000591735">
    <property type="component" value="Unassembled WGS sequence"/>
</dbReference>
<evidence type="ECO:0000313" key="1">
    <source>
        <dbReference type="EMBL" id="MBB5320445.1"/>
    </source>
</evidence>
<protein>
    <submittedName>
        <fullName evidence="1">Uncharacterized protein</fullName>
    </submittedName>
</protein>
<accession>A0A840UDB4</accession>
<keyword evidence="2" id="KW-1185">Reference proteome</keyword>